<protein>
    <recommendedName>
        <fullName evidence="5">DUF481 domain-containing protein</fullName>
    </recommendedName>
</protein>
<feature type="signal peptide" evidence="2">
    <location>
        <begin position="1"/>
        <end position="18"/>
    </location>
</feature>
<gene>
    <name evidence="3" type="ORF">H2072_02105</name>
</gene>
<evidence type="ECO:0008006" key="5">
    <source>
        <dbReference type="Google" id="ProtNLM"/>
    </source>
</evidence>
<name>A0A838Y5F4_9GAMM</name>
<dbReference type="AlphaFoldDB" id="A0A838Y5F4"/>
<feature type="transmembrane region" description="Helical" evidence="1">
    <location>
        <begin position="42"/>
        <end position="60"/>
    </location>
</feature>
<keyword evidence="1" id="KW-1133">Transmembrane helix</keyword>
<keyword evidence="1" id="KW-0472">Membrane</keyword>
<sequence>MKNFALILCLLVSPLTYASYHGGTGGDSSGGSSSGGGGGYGGGGGGAAALIAVGALVYFMNRDTDEEETESTFARRYKESNFRISLGSENRHDFTSNHFNDFSNQINLPSNSFQLNLTYKFN</sequence>
<evidence type="ECO:0000313" key="4">
    <source>
        <dbReference type="Proteomes" id="UP000551848"/>
    </source>
</evidence>
<evidence type="ECO:0000256" key="2">
    <source>
        <dbReference type="SAM" id="SignalP"/>
    </source>
</evidence>
<proteinExistence type="predicted"/>
<accession>A0A838Y5F4</accession>
<dbReference type="EMBL" id="JACETL010000017">
    <property type="protein sequence ID" value="MBA4692523.1"/>
    <property type="molecule type" value="Genomic_DNA"/>
</dbReference>
<dbReference type="Proteomes" id="UP000551848">
    <property type="component" value="Unassembled WGS sequence"/>
</dbReference>
<reference evidence="3 4" key="1">
    <citation type="submission" date="2020-06" db="EMBL/GenBank/DDBJ databases">
        <title>Dysbiosis in marine aquaculture revealed through microbiome analysis: reverse ecology for environmental sustainability.</title>
        <authorList>
            <person name="Haro-Moreno J.M."/>
            <person name="Coutinho F.H."/>
            <person name="Zaragoza-Solas A."/>
            <person name="Picazo A."/>
            <person name="Almagro-Moreno S."/>
            <person name="Lopez-Perez M."/>
        </authorList>
    </citation>
    <scope>NUCLEOTIDE SEQUENCE [LARGE SCALE GENOMIC DNA]</scope>
    <source>
        <strain evidence="3">MCMED-G41</strain>
    </source>
</reference>
<comment type="caution">
    <text evidence="3">The sequence shown here is derived from an EMBL/GenBank/DDBJ whole genome shotgun (WGS) entry which is preliminary data.</text>
</comment>
<evidence type="ECO:0000313" key="3">
    <source>
        <dbReference type="EMBL" id="MBA4692523.1"/>
    </source>
</evidence>
<evidence type="ECO:0000256" key="1">
    <source>
        <dbReference type="SAM" id="Phobius"/>
    </source>
</evidence>
<organism evidence="3 4">
    <name type="scientific">SAR86 cluster bacterium</name>
    <dbReference type="NCBI Taxonomy" id="2030880"/>
    <lineage>
        <taxon>Bacteria</taxon>
        <taxon>Pseudomonadati</taxon>
        <taxon>Pseudomonadota</taxon>
        <taxon>Gammaproteobacteria</taxon>
        <taxon>SAR86 cluster</taxon>
    </lineage>
</organism>
<keyword evidence="1" id="KW-0812">Transmembrane</keyword>
<feature type="chain" id="PRO_5032334325" description="DUF481 domain-containing protein" evidence="2">
    <location>
        <begin position="19"/>
        <end position="122"/>
    </location>
</feature>
<keyword evidence="2" id="KW-0732">Signal</keyword>